<keyword evidence="3" id="KW-0808">Transferase</keyword>
<organism evidence="3 4">
    <name type="scientific">Streptomyces subrutilus</name>
    <dbReference type="NCBI Taxonomy" id="36818"/>
    <lineage>
        <taxon>Bacteria</taxon>
        <taxon>Bacillati</taxon>
        <taxon>Actinomycetota</taxon>
        <taxon>Actinomycetes</taxon>
        <taxon>Kitasatosporales</taxon>
        <taxon>Streptomycetaceae</taxon>
        <taxon>Streptomyces</taxon>
    </lineage>
</organism>
<accession>A0A5P2UM82</accession>
<keyword evidence="4" id="KW-1185">Reference proteome</keyword>
<evidence type="ECO:0000259" key="1">
    <source>
        <dbReference type="Pfam" id="PF13649"/>
    </source>
</evidence>
<protein>
    <submittedName>
        <fullName evidence="3">Methyltransferase domain-containing protein</fullName>
    </submittedName>
    <submittedName>
        <fullName evidence="2">SAM-dependent methyltransferase</fullName>
    </submittedName>
</protein>
<gene>
    <name evidence="3" type="ORF">CP968_21025</name>
    <name evidence="2" type="ORF">GCM10010371_39030</name>
</gene>
<evidence type="ECO:0000313" key="4">
    <source>
        <dbReference type="Proteomes" id="UP000326831"/>
    </source>
</evidence>
<dbReference type="RefSeq" id="WP_150519464.1">
    <property type="nucleotide sequence ID" value="NZ_CP109051.1"/>
</dbReference>
<dbReference type="EMBL" id="CP023701">
    <property type="protein sequence ID" value="QEU80446.1"/>
    <property type="molecule type" value="Genomic_DNA"/>
</dbReference>
<dbReference type="GO" id="GO:0032259">
    <property type="term" value="P:methylation"/>
    <property type="evidence" value="ECO:0007669"/>
    <property type="project" value="UniProtKB-KW"/>
</dbReference>
<keyword evidence="3" id="KW-0489">Methyltransferase</keyword>
<dbReference type="GO" id="GO:0008168">
    <property type="term" value="F:methyltransferase activity"/>
    <property type="evidence" value="ECO:0007669"/>
    <property type="project" value="UniProtKB-KW"/>
</dbReference>
<feature type="domain" description="Methyltransferase" evidence="1">
    <location>
        <begin position="117"/>
        <end position="186"/>
    </location>
</feature>
<evidence type="ECO:0000313" key="2">
    <source>
        <dbReference type="EMBL" id="GGZ75433.1"/>
    </source>
</evidence>
<dbReference type="Proteomes" id="UP000634660">
    <property type="component" value="Unassembled WGS sequence"/>
</dbReference>
<sequence>MDWTRRAAQLADSVTDPDSRWLAPVAHTPRHELVPRWWEYDDRAELWVLRDGASDPEAWARVAYSDTSVVTRVGARHADHGTPGEYADGMATSSSTLPSLVVRMLRHGRLGPGLATLDLGTGAGGLAAYAARRLGDQHVTSIDVDPYLTEAASERLARMGLRPTFHAVDATAEIPGHYDRIVCTVAIRPGTGLRTVLGALHEGGRLVTTLAGTSLILTGWKHKTGELVGCIERGGAEFMLTRSGHDYPPALSELFAVASDQAGDETGTGRYPVMDVANAWEVRSMLEITTPGVQSRYSTHDRRRTLLLIHADGSWARAIGEWTDPPTVHQGGPRRLWDALERIRGRLNMEGALPLYGAHARVTPDGVVHLSRGQWSGSLGEE</sequence>
<dbReference type="OrthoDB" id="3450072at2"/>
<name>A0A5P2UM82_9ACTN</name>
<dbReference type="Gene3D" id="3.40.50.150">
    <property type="entry name" value="Vaccinia Virus protein VP39"/>
    <property type="match status" value="1"/>
</dbReference>
<reference evidence="2" key="1">
    <citation type="journal article" date="2014" name="Int. J. Syst. Evol. Microbiol.">
        <title>Complete genome sequence of Corynebacterium casei LMG S-19264T (=DSM 44701T), isolated from a smear-ripened cheese.</title>
        <authorList>
            <consortium name="US DOE Joint Genome Institute (JGI-PGF)"/>
            <person name="Walter F."/>
            <person name="Albersmeier A."/>
            <person name="Kalinowski J."/>
            <person name="Ruckert C."/>
        </authorList>
    </citation>
    <scope>NUCLEOTIDE SEQUENCE</scope>
    <source>
        <strain evidence="2">JCM 4834</strain>
    </source>
</reference>
<dbReference type="InterPro" id="IPR029063">
    <property type="entry name" value="SAM-dependent_MTases_sf"/>
</dbReference>
<proteinExistence type="predicted"/>
<reference evidence="3 4" key="2">
    <citation type="submission" date="2017-09" db="EMBL/GenBank/DDBJ databases">
        <authorList>
            <person name="Lee N."/>
            <person name="Cho B.-K."/>
        </authorList>
    </citation>
    <scope>NUCLEOTIDE SEQUENCE [LARGE SCALE GENOMIC DNA]</scope>
    <source>
        <strain evidence="3 4">ATCC 27467</strain>
    </source>
</reference>
<dbReference type="InterPro" id="IPR041698">
    <property type="entry name" value="Methyltransf_25"/>
</dbReference>
<dbReference type="Pfam" id="PF13649">
    <property type="entry name" value="Methyltransf_25"/>
    <property type="match status" value="1"/>
</dbReference>
<dbReference type="AlphaFoldDB" id="A0A5P2UM82"/>
<dbReference type="EMBL" id="BMVX01000014">
    <property type="protein sequence ID" value="GGZ75433.1"/>
    <property type="molecule type" value="Genomic_DNA"/>
</dbReference>
<dbReference type="Proteomes" id="UP000326831">
    <property type="component" value="Chromosome"/>
</dbReference>
<dbReference type="KEGG" id="ssub:CP968_21025"/>
<dbReference type="SUPFAM" id="SSF53335">
    <property type="entry name" value="S-adenosyl-L-methionine-dependent methyltransferases"/>
    <property type="match status" value="1"/>
</dbReference>
<reference evidence="2" key="3">
    <citation type="submission" date="2020-09" db="EMBL/GenBank/DDBJ databases">
        <authorList>
            <person name="Sun Q."/>
            <person name="Ohkuma M."/>
        </authorList>
    </citation>
    <scope>NUCLEOTIDE SEQUENCE</scope>
    <source>
        <strain evidence="2">JCM 4834</strain>
    </source>
</reference>
<evidence type="ECO:0000313" key="3">
    <source>
        <dbReference type="EMBL" id="QEU80446.1"/>
    </source>
</evidence>